<reference evidence="3" key="1">
    <citation type="submission" date="2016-10" db="EMBL/GenBank/DDBJ databases">
        <authorList>
            <person name="Varghese N."/>
            <person name="Submissions S."/>
        </authorList>
    </citation>
    <scope>NUCLEOTIDE SEQUENCE [LARGE SCALE GENOMIC DNA]</scope>
    <source>
        <strain evidence="3">DSM 16858</strain>
    </source>
</reference>
<sequence length="562" mass="61135">MSRAGRWAALLGLAGAWLGLTVQAARLALHKSFSIDEFQYAHAAWLVARGQVPYRDFFEVHLPLVYQVLAPVFWFSGDSPLSILALRAAMLVPLVGTCVAAASLNRKQGPVAMLLAPVLLLATPPFVTLATEVRPDPLAFALFLGALALLAGKPSLLKAFGAGALWVAAVWGSQKVLFYGGLVGLVLAGDLVLRRGRRPALLSFPRAFFMGAAAVLAVLAVYLTVTRSWGAWWQWCFAWAADHQRHYPGFSWRVYLAPVWKEHPWLFTLAALGLASTAREGWRRARWQEPDLLLGVALPATFGAYALQQAPFPYSLLPFLGILAVFAARGVAVGLGAVPSPGGKAVGAAAIIALLAVELRRLEQRLARDSNARQREVLAQIGTLTAPDDVAYDNSGGYVSRPHAYFYFYTDAYLRGAIAGTLAREVPEALLARGCVLHLEDLRKEGLPTPLKRFLAEHYQPFDGDISLWGQRYEVPATGLAGARFLAVRADTYFIEPASALEQGTLFLDGAPVTAPVFTLGKGTHTVRYEGQASAFHVLWLPESGQRWSPRRGLPPTYSRLF</sequence>
<evidence type="ECO:0000313" key="3">
    <source>
        <dbReference type="Proteomes" id="UP000199181"/>
    </source>
</evidence>
<keyword evidence="1" id="KW-0472">Membrane</keyword>
<keyword evidence="3" id="KW-1185">Reference proteome</keyword>
<protein>
    <recommendedName>
        <fullName evidence="4">Glycosyltransferase RgtA/B/C/D-like domain-containing protein</fullName>
    </recommendedName>
</protein>
<evidence type="ECO:0000256" key="1">
    <source>
        <dbReference type="SAM" id="Phobius"/>
    </source>
</evidence>
<proteinExistence type="predicted"/>
<dbReference type="AlphaFoldDB" id="A0A1I0GYF4"/>
<evidence type="ECO:0000313" key="2">
    <source>
        <dbReference type="EMBL" id="SET76234.1"/>
    </source>
</evidence>
<feature type="transmembrane region" description="Helical" evidence="1">
    <location>
        <begin position="84"/>
        <end position="104"/>
    </location>
</feature>
<dbReference type="RefSeq" id="WP_093518904.1">
    <property type="nucleotide sequence ID" value="NZ_FOIJ01000004.1"/>
</dbReference>
<feature type="transmembrane region" description="Helical" evidence="1">
    <location>
        <begin position="205"/>
        <end position="225"/>
    </location>
</feature>
<dbReference type="EMBL" id="FOIJ01000004">
    <property type="protein sequence ID" value="SET76234.1"/>
    <property type="molecule type" value="Genomic_DNA"/>
</dbReference>
<accession>A0A1I0GYF4</accession>
<dbReference type="Proteomes" id="UP000199181">
    <property type="component" value="Unassembled WGS sequence"/>
</dbReference>
<organism evidence="2 3">
    <name type="scientific">Stigmatella erecta</name>
    <dbReference type="NCBI Taxonomy" id="83460"/>
    <lineage>
        <taxon>Bacteria</taxon>
        <taxon>Pseudomonadati</taxon>
        <taxon>Myxococcota</taxon>
        <taxon>Myxococcia</taxon>
        <taxon>Myxococcales</taxon>
        <taxon>Cystobacterineae</taxon>
        <taxon>Archangiaceae</taxon>
        <taxon>Stigmatella</taxon>
    </lineage>
</organism>
<feature type="transmembrane region" description="Helical" evidence="1">
    <location>
        <begin position="138"/>
        <end position="156"/>
    </location>
</feature>
<feature type="transmembrane region" description="Helical" evidence="1">
    <location>
        <begin position="176"/>
        <end position="193"/>
    </location>
</feature>
<feature type="transmembrane region" description="Helical" evidence="1">
    <location>
        <begin position="316"/>
        <end position="338"/>
    </location>
</feature>
<evidence type="ECO:0008006" key="4">
    <source>
        <dbReference type="Google" id="ProtNLM"/>
    </source>
</evidence>
<gene>
    <name evidence="2" type="ORF">SAMN05443639_104222</name>
</gene>
<keyword evidence="1" id="KW-1133">Transmembrane helix</keyword>
<name>A0A1I0GYF4_9BACT</name>
<keyword evidence="1" id="KW-0812">Transmembrane</keyword>
<feature type="transmembrane region" description="Helical" evidence="1">
    <location>
        <begin position="110"/>
        <end position="131"/>
    </location>
</feature>
<feature type="transmembrane region" description="Helical" evidence="1">
    <location>
        <begin position="345"/>
        <end position="362"/>
    </location>
</feature>